<dbReference type="PROSITE" id="PS51257">
    <property type="entry name" value="PROKAR_LIPOPROTEIN"/>
    <property type="match status" value="1"/>
</dbReference>
<gene>
    <name evidence="3" type="ORF">GCM10023314_31350</name>
</gene>
<dbReference type="Pfam" id="PF02469">
    <property type="entry name" value="Fasciclin"/>
    <property type="match status" value="3"/>
</dbReference>
<dbReference type="SMART" id="SM00554">
    <property type="entry name" value="FAS1"/>
    <property type="match status" value="3"/>
</dbReference>
<feature type="domain" description="FAS1" evidence="2">
    <location>
        <begin position="178"/>
        <end position="321"/>
    </location>
</feature>
<sequence>MKNLKSLKLFSALLVFTLLTFSCSDDDNDIIEFVPTQSIVEIASSTNQLSQLVLALTKYPDLVDLLSSDGTFTVFAPNDDAFDALLNAIGQASINDIPEDVLKSVLQYHVYTAAALEASQVTSGTITMASGEDADVVANSNSVTIANATVIAIDGIATNGVVHIIDNVMVPPSILPIVGTIVAPAYFNKNFSTLIDAVQAADPSILALLLGNGPTDEGLTLFAPTNDAFVAAGITDLAAVADVVNEVLAYHVVNGTILSTDLPTTTIASEGIPTLLEGFSFYLTNKEDGDSVSINGKTQVVLDAANIPASNGVVHVINRTLIPPSKDIVEIVSDFATASNPEFTLLAAALTKAGLIGALQGDGPFTVFAPTDTAFLAAGVNQDYIDAATPAELQPILLHHVVDPSVYVFSSDVADGAVPMMNGTSVTISGLTILDGGENAPAAKLIPSLLDVHATNGVIHVIDKVLLP</sequence>
<organism evidence="3 4">
    <name type="scientific">Algibacter agarivorans</name>
    <dbReference type="NCBI Taxonomy" id="1109741"/>
    <lineage>
        <taxon>Bacteria</taxon>
        <taxon>Pseudomonadati</taxon>
        <taxon>Bacteroidota</taxon>
        <taxon>Flavobacteriia</taxon>
        <taxon>Flavobacteriales</taxon>
        <taxon>Flavobacteriaceae</taxon>
        <taxon>Algibacter</taxon>
    </lineage>
</organism>
<name>A0ABP9H002_9FLAO</name>
<comment type="caution">
    <text evidence="3">The sequence shown here is derived from an EMBL/GenBank/DDBJ whole genome shotgun (WGS) entry which is preliminary data.</text>
</comment>
<dbReference type="RefSeq" id="WP_345193739.1">
    <property type="nucleotide sequence ID" value="NZ_BAABJJ010000044.1"/>
</dbReference>
<accession>A0ABP9H002</accession>
<dbReference type="PANTHER" id="PTHR10900:SF77">
    <property type="entry name" value="FI19380P1"/>
    <property type="match status" value="1"/>
</dbReference>
<evidence type="ECO:0000313" key="4">
    <source>
        <dbReference type="Proteomes" id="UP001501302"/>
    </source>
</evidence>
<dbReference type="EMBL" id="BAABJJ010000044">
    <property type="protein sequence ID" value="GAA4955357.1"/>
    <property type="molecule type" value="Genomic_DNA"/>
</dbReference>
<feature type="signal peptide" evidence="1">
    <location>
        <begin position="1"/>
        <end position="24"/>
    </location>
</feature>
<dbReference type="PROSITE" id="PS50213">
    <property type="entry name" value="FAS1"/>
    <property type="match status" value="3"/>
</dbReference>
<dbReference type="InterPro" id="IPR036378">
    <property type="entry name" value="FAS1_dom_sf"/>
</dbReference>
<feature type="chain" id="PRO_5046100219" description="FAS1 domain-containing protein" evidence="1">
    <location>
        <begin position="25"/>
        <end position="468"/>
    </location>
</feature>
<protein>
    <recommendedName>
        <fullName evidence="2">FAS1 domain-containing protein</fullName>
    </recommendedName>
</protein>
<dbReference type="InterPro" id="IPR050904">
    <property type="entry name" value="Adhesion/Biosynth-related"/>
</dbReference>
<evidence type="ECO:0000313" key="3">
    <source>
        <dbReference type="EMBL" id="GAA4955357.1"/>
    </source>
</evidence>
<proteinExistence type="predicted"/>
<dbReference type="SUPFAM" id="SSF82153">
    <property type="entry name" value="FAS1 domain"/>
    <property type="match status" value="3"/>
</dbReference>
<dbReference type="InterPro" id="IPR000782">
    <property type="entry name" value="FAS1_domain"/>
</dbReference>
<dbReference type="Proteomes" id="UP001501302">
    <property type="component" value="Unassembled WGS sequence"/>
</dbReference>
<keyword evidence="1" id="KW-0732">Signal</keyword>
<reference evidence="4" key="1">
    <citation type="journal article" date="2019" name="Int. J. Syst. Evol. Microbiol.">
        <title>The Global Catalogue of Microorganisms (GCM) 10K type strain sequencing project: providing services to taxonomists for standard genome sequencing and annotation.</title>
        <authorList>
            <consortium name="The Broad Institute Genomics Platform"/>
            <consortium name="The Broad Institute Genome Sequencing Center for Infectious Disease"/>
            <person name="Wu L."/>
            <person name="Ma J."/>
        </authorList>
    </citation>
    <scope>NUCLEOTIDE SEQUENCE [LARGE SCALE GENOMIC DNA]</scope>
    <source>
        <strain evidence="4">JCM 18285</strain>
    </source>
</reference>
<evidence type="ECO:0000256" key="1">
    <source>
        <dbReference type="SAM" id="SignalP"/>
    </source>
</evidence>
<feature type="domain" description="FAS1" evidence="2">
    <location>
        <begin position="36"/>
        <end position="169"/>
    </location>
</feature>
<feature type="domain" description="FAS1" evidence="2">
    <location>
        <begin position="330"/>
        <end position="466"/>
    </location>
</feature>
<keyword evidence="4" id="KW-1185">Reference proteome</keyword>
<dbReference type="Gene3D" id="2.30.180.10">
    <property type="entry name" value="FAS1 domain"/>
    <property type="match status" value="3"/>
</dbReference>
<dbReference type="PANTHER" id="PTHR10900">
    <property type="entry name" value="PERIOSTIN-RELATED"/>
    <property type="match status" value="1"/>
</dbReference>
<evidence type="ECO:0000259" key="2">
    <source>
        <dbReference type="PROSITE" id="PS50213"/>
    </source>
</evidence>